<evidence type="ECO:0000256" key="5">
    <source>
        <dbReference type="ARBA" id="ARBA00022737"/>
    </source>
</evidence>
<organism evidence="10 11">
    <name type="scientific">Capsicum baccatum</name>
    <name type="common">Peruvian pepper</name>
    <dbReference type="NCBI Taxonomy" id="33114"/>
    <lineage>
        <taxon>Eukaryota</taxon>
        <taxon>Viridiplantae</taxon>
        <taxon>Streptophyta</taxon>
        <taxon>Embryophyta</taxon>
        <taxon>Tracheophyta</taxon>
        <taxon>Spermatophyta</taxon>
        <taxon>Magnoliopsida</taxon>
        <taxon>eudicotyledons</taxon>
        <taxon>Gunneridae</taxon>
        <taxon>Pentapetalae</taxon>
        <taxon>asterids</taxon>
        <taxon>lamiids</taxon>
        <taxon>Solanales</taxon>
        <taxon>Solanaceae</taxon>
        <taxon>Solanoideae</taxon>
        <taxon>Capsiceae</taxon>
        <taxon>Capsicum</taxon>
    </lineage>
</organism>
<dbReference type="SUPFAM" id="SSF52058">
    <property type="entry name" value="L domain-like"/>
    <property type="match status" value="1"/>
</dbReference>
<keyword evidence="11" id="KW-1185">Reference proteome</keyword>
<dbReference type="AlphaFoldDB" id="A0A2G2VPB1"/>
<keyword evidence="6" id="KW-1133">Transmembrane helix</keyword>
<evidence type="ECO:0000256" key="9">
    <source>
        <dbReference type="ARBA" id="ARBA00023180"/>
    </source>
</evidence>
<evidence type="ECO:0000313" key="11">
    <source>
        <dbReference type="Proteomes" id="UP000224567"/>
    </source>
</evidence>
<reference evidence="10 11" key="1">
    <citation type="journal article" date="2017" name="Genome Biol.">
        <title>New reference genome sequences of hot pepper reveal the massive evolution of plant disease-resistance genes by retroduplication.</title>
        <authorList>
            <person name="Kim S."/>
            <person name="Park J."/>
            <person name="Yeom S.I."/>
            <person name="Kim Y.M."/>
            <person name="Seo E."/>
            <person name="Kim K.T."/>
            <person name="Kim M.S."/>
            <person name="Lee J.M."/>
            <person name="Cheong K."/>
            <person name="Shin H.S."/>
            <person name="Kim S.B."/>
            <person name="Han K."/>
            <person name="Lee J."/>
            <person name="Park M."/>
            <person name="Lee H.A."/>
            <person name="Lee H.Y."/>
            <person name="Lee Y."/>
            <person name="Oh S."/>
            <person name="Lee J.H."/>
            <person name="Choi E."/>
            <person name="Choi E."/>
            <person name="Lee S.E."/>
            <person name="Jeon J."/>
            <person name="Kim H."/>
            <person name="Choi G."/>
            <person name="Song H."/>
            <person name="Lee J."/>
            <person name="Lee S.C."/>
            <person name="Kwon J.K."/>
            <person name="Lee H.Y."/>
            <person name="Koo N."/>
            <person name="Hong Y."/>
            <person name="Kim R.W."/>
            <person name="Kang W.H."/>
            <person name="Huh J.H."/>
            <person name="Kang B.C."/>
            <person name="Yang T.J."/>
            <person name="Lee Y.H."/>
            <person name="Bennetzen J.L."/>
            <person name="Choi D."/>
        </authorList>
    </citation>
    <scope>NUCLEOTIDE SEQUENCE [LARGE SCALE GENOMIC DNA]</scope>
    <source>
        <strain evidence="11">cv. PBC81</strain>
    </source>
</reference>
<evidence type="ECO:0000256" key="1">
    <source>
        <dbReference type="ARBA" id="ARBA00004479"/>
    </source>
</evidence>
<name>A0A2G2VPB1_CAPBA</name>
<comment type="subcellular location">
    <subcellularLocation>
        <location evidence="1">Membrane</location>
        <topology evidence="1">Single-pass type I membrane protein</topology>
    </subcellularLocation>
</comment>
<dbReference type="EMBL" id="MLFT02000011">
    <property type="protein sequence ID" value="PHT34819.1"/>
    <property type="molecule type" value="Genomic_DNA"/>
</dbReference>
<gene>
    <name evidence="10" type="ORF">CQW23_26619</name>
</gene>
<evidence type="ECO:0000256" key="2">
    <source>
        <dbReference type="ARBA" id="ARBA00022614"/>
    </source>
</evidence>
<dbReference type="OrthoDB" id="544346at2759"/>
<sequence>MGSNFLNGSIPISLGNLKNLSVLYLYKNQLSGFIPKEIGYLRVQNLSHNRLQGHIPLELGNLSVVESLDLSSNHISGAMPQNEPFLKAGTYTPPQFPPASVCSSASRCVEGLNLTAAACWHCSLVATSHEMYLERSARGMDEEVQVSILVMASYLTLSQEQHQVFMKNRKKKERSMIEP</sequence>
<keyword evidence="2" id="KW-0433">Leucine-rich repeat</keyword>
<dbReference type="PANTHER" id="PTHR27000">
    <property type="entry name" value="LEUCINE-RICH REPEAT RECEPTOR-LIKE PROTEIN KINASE FAMILY PROTEIN-RELATED"/>
    <property type="match status" value="1"/>
</dbReference>
<evidence type="ECO:0000256" key="7">
    <source>
        <dbReference type="ARBA" id="ARBA00023136"/>
    </source>
</evidence>
<proteinExistence type="predicted"/>
<keyword evidence="8" id="KW-0675">Receptor</keyword>
<accession>A0A2G2VPB1</accession>
<dbReference type="Pfam" id="PF00560">
    <property type="entry name" value="LRR_1"/>
    <property type="match status" value="3"/>
</dbReference>
<dbReference type="STRING" id="33114.A0A2G2VPB1"/>
<evidence type="ECO:0000256" key="3">
    <source>
        <dbReference type="ARBA" id="ARBA00022692"/>
    </source>
</evidence>
<dbReference type="Gene3D" id="3.80.10.10">
    <property type="entry name" value="Ribonuclease Inhibitor"/>
    <property type="match status" value="1"/>
</dbReference>
<dbReference type="GO" id="GO:0016301">
    <property type="term" value="F:kinase activity"/>
    <property type="evidence" value="ECO:0007669"/>
    <property type="project" value="UniProtKB-KW"/>
</dbReference>
<comment type="caution">
    <text evidence="10">The sequence shown here is derived from an EMBL/GenBank/DDBJ whole genome shotgun (WGS) entry which is preliminary data.</text>
</comment>
<dbReference type="InterPro" id="IPR001611">
    <property type="entry name" value="Leu-rich_rpt"/>
</dbReference>
<reference evidence="11" key="2">
    <citation type="journal article" date="2017" name="J. Anim. Genet.">
        <title>Multiple reference genome sequences of hot pepper reveal the massive evolution of plant disease resistance genes by retroduplication.</title>
        <authorList>
            <person name="Kim S."/>
            <person name="Park J."/>
            <person name="Yeom S.-I."/>
            <person name="Kim Y.-M."/>
            <person name="Seo E."/>
            <person name="Kim K.-T."/>
            <person name="Kim M.-S."/>
            <person name="Lee J.M."/>
            <person name="Cheong K."/>
            <person name="Shin H.-S."/>
            <person name="Kim S.-B."/>
            <person name="Han K."/>
            <person name="Lee J."/>
            <person name="Park M."/>
            <person name="Lee H.-A."/>
            <person name="Lee H.-Y."/>
            <person name="Lee Y."/>
            <person name="Oh S."/>
            <person name="Lee J.H."/>
            <person name="Choi E."/>
            <person name="Choi E."/>
            <person name="Lee S.E."/>
            <person name="Jeon J."/>
            <person name="Kim H."/>
            <person name="Choi G."/>
            <person name="Song H."/>
            <person name="Lee J."/>
            <person name="Lee S.-C."/>
            <person name="Kwon J.-K."/>
            <person name="Lee H.-Y."/>
            <person name="Koo N."/>
            <person name="Hong Y."/>
            <person name="Kim R.W."/>
            <person name="Kang W.-H."/>
            <person name="Huh J.H."/>
            <person name="Kang B.-C."/>
            <person name="Yang T.-J."/>
            <person name="Lee Y.-H."/>
            <person name="Bennetzen J.L."/>
            <person name="Choi D."/>
        </authorList>
    </citation>
    <scope>NUCLEOTIDE SEQUENCE [LARGE SCALE GENOMIC DNA]</scope>
    <source>
        <strain evidence="11">cv. PBC81</strain>
    </source>
</reference>
<evidence type="ECO:0000256" key="8">
    <source>
        <dbReference type="ARBA" id="ARBA00023170"/>
    </source>
</evidence>
<keyword evidence="4" id="KW-0732">Signal</keyword>
<evidence type="ECO:0000256" key="6">
    <source>
        <dbReference type="ARBA" id="ARBA00022989"/>
    </source>
</evidence>
<keyword evidence="9" id="KW-0325">Glycoprotein</keyword>
<evidence type="ECO:0000256" key="4">
    <source>
        <dbReference type="ARBA" id="ARBA00022729"/>
    </source>
</evidence>
<evidence type="ECO:0000313" key="10">
    <source>
        <dbReference type="EMBL" id="PHT34819.1"/>
    </source>
</evidence>
<keyword evidence="3" id="KW-0812">Transmembrane</keyword>
<dbReference type="GO" id="GO:0016020">
    <property type="term" value="C:membrane"/>
    <property type="evidence" value="ECO:0007669"/>
    <property type="project" value="UniProtKB-SubCell"/>
</dbReference>
<dbReference type="PANTHER" id="PTHR27000:SF642">
    <property type="entry name" value="INACTIVE LEUCINE-RICH REPEAT RECEPTOR KINASE XIAO-RELATED"/>
    <property type="match status" value="1"/>
</dbReference>
<keyword evidence="5" id="KW-0677">Repeat</keyword>
<protein>
    <submittedName>
        <fullName evidence="10">Leucine-rich repeat receptor-like protein kinase</fullName>
    </submittedName>
</protein>
<dbReference type="InterPro" id="IPR032675">
    <property type="entry name" value="LRR_dom_sf"/>
</dbReference>
<dbReference type="Proteomes" id="UP000224567">
    <property type="component" value="Unassembled WGS sequence"/>
</dbReference>
<keyword evidence="7" id="KW-0472">Membrane</keyword>